<dbReference type="Pfam" id="PF00753">
    <property type="entry name" value="Lactamase_B"/>
    <property type="match status" value="1"/>
</dbReference>
<proteinExistence type="predicted"/>
<dbReference type="PANTHER" id="PTHR30619:SF1">
    <property type="entry name" value="RECOMBINATION PROTEIN 2"/>
    <property type="match status" value="1"/>
</dbReference>
<evidence type="ECO:0000259" key="1">
    <source>
        <dbReference type="Pfam" id="PF00753"/>
    </source>
</evidence>
<dbReference type="EMBL" id="SZZP01000010">
    <property type="protein sequence ID" value="TKV80099.1"/>
    <property type="molecule type" value="Genomic_DNA"/>
</dbReference>
<dbReference type="Proteomes" id="UP000305095">
    <property type="component" value="Unassembled WGS sequence"/>
</dbReference>
<accession>A0A4U6RXY0</accession>
<comment type="caution">
    <text evidence="2">The sequence shown here is derived from an EMBL/GenBank/DDBJ whole genome shotgun (WGS) entry which is preliminary data.</text>
</comment>
<dbReference type="SUPFAM" id="SSF56281">
    <property type="entry name" value="Metallo-hydrolase/oxidoreductase"/>
    <property type="match status" value="1"/>
</dbReference>
<dbReference type="RefSeq" id="WP_137479387.1">
    <property type="nucleotide sequence ID" value="NZ_SZZP01000010.1"/>
</dbReference>
<dbReference type="Gene3D" id="3.60.15.10">
    <property type="entry name" value="Ribonuclease Z/Hydroxyacylglutathione hydrolase-like"/>
    <property type="match status" value="2"/>
</dbReference>
<sequence>MRDRNKQLSAGSVAIRMYRDMLGDCFLLRIPQTEGAFHILIDCGILQGTPDAASRATRIMSDIRRQTNRIDVLIVTHEHWDHLSGFEQAAEEFASISVGELWLAWTEDRRDEQARRLREGREQAMRVIDRSFTALTGLLAPDFDPDAAEEEELAPSSASMPLDGLTGLMAFVGAEQPGNMLLAAERTTSILDRLRAKAESVKFLSPGGPVIRPMNSDALSVYVLGPPRNEKMLKRSRPSKRGGEVYELAGDGAEVDMFLVAALAPVAGVGMAHSKLGMPFAARELIANDATGVRAEGIHRSRAKYNDPDAEWRRIDTDWLGAAETLALRLDADTNNTSLALALELRGGKVLLFPGDAQVGSWLSWGDHVWPPEAKPSDAGSITAEKLLARTVVYKVGHHGSHNATLRERGLELMNHPGLVAFVPVDERFARDVKKWNMPFPSLNERLEQKTGGRVIRGDRGKDFLVTEARQRSGKAGELSRSDWDAFLNDVYDIKDEEGMIAIEYHLHI</sequence>
<dbReference type="AlphaFoldDB" id="A0A4U6RXY0"/>
<keyword evidence="2" id="KW-0378">Hydrolase</keyword>
<protein>
    <submittedName>
        <fullName evidence="2">MBL fold metallo-hydrolase</fullName>
    </submittedName>
</protein>
<dbReference type="GO" id="GO:0016787">
    <property type="term" value="F:hydrolase activity"/>
    <property type="evidence" value="ECO:0007669"/>
    <property type="project" value="UniProtKB-KW"/>
</dbReference>
<feature type="domain" description="Metallo-beta-lactamase" evidence="1">
    <location>
        <begin position="23"/>
        <end position="93"/>
    </location>
</feature>
<evidence type="ECO:0000313" key="2">
    <source>
        <dbReference type="EMBL" id="TKV80099.1"/>
    </source>
</evidence>
<name>A0A4U6RXY0_BRAEL</name>
<evidence type="ECO:0000313" key="3">
    <source>
        <dbReference type="Proteomes" id="UP000305095"/>
    </source>
</evidence>
<dbReference type="PANTHER" id="PTHR30619">
    <property type="entry name" value="DNA INTERNALIZATION/COMPETENCE PROTEIN COMEC/REC2"/>
    <property type="match status" value="1"/>
</dbReference>
<gene>
    <name evidence="2" type="ORF">FDV58_17770</name>
</gene>
<dbReference type="InterPro" id="IPR052159">
    <property type="entry name" value="Competence_DNA_uptake"/>
</dbReference>
<dbReference type="InterPro" id="IPR036866">
    <property type="entry name" value="RibonucZ/Hydroxyglut_hydro"/>
</dbReference>
<dbReference type="InterPro" id="IPR001279">
    <property type="entry name" value="Metallo-B-lactamas"/>
</dbReference>
<reference evidence="2 3" key="1">
    <citation type="submission" date="2019-05" db="EMBL/GenBank/DDBJ databases">
        <title>Draft Genome of Bradyrhizobium elkanii strain SEMIA 938, Used in Commercial Inoculants for Lupinus spp. in Brazil.</title>
        <authorList>
            <person name="Hungria M."/>
            <person name="Delamuta J.R.M."/>
            <person name="Ribeiro R.A."/>
            <person name="Nogueira M.A."/>
        </authorList>
    </citation>
    <scope>NUCLEOTIDE SEQUENCE [LARGE SCALE GENOMIC DNA]</scope>
    <source>
        <strain evidence="2 3">Semia 938</strain>
    </source>
</reference>
<organism evidence="2 3">
    <name type="scientific">Bradyrhizobium elkanii</name>
    <dbReference type="NCBI Taxonomy" id="29448"/>
    <lineage>
        <taxon>Bacteria</taxon>
        <taxon>Pseudomonadati</taxon>
        <taxon>Pseudomonadota</taxon>
        <taxon>Alphaproteobacteria</taxon>
        <taxon>Hyphomicrobiales</taxon>
        <taxon>Nitrobacteraceae</taxon>
        <taxon>Bradyrhizobium</taxon>
    </lineage>
</organism>